<organism evidence="2 3">
    <name type="scientific">Hymenochirus boettgeri</name>
    <name type="common">Congo dwarf clawed frog</name>
    <dbReference type="NCBI Taxonomy" id="247094"/>
    <lineage>
        <taxon>Eukaryota</taxon>
        <taxon>Metazoa</taxon>
        <taxon>Chordata</taxon>
        <taxon>Craniata</taxon>
        <taxon>Vertebrata</taxon>
        <taxon>Euteleostomi</taxon>
        <taxon>Amphibia</taxon>
        <taxon>Batrachia</taxon>
        <taxon>Anura</taxon>
        <taxon>Pipoidea</taxon>
        <taxon>Pipidae</taxon>
        <taxon>Pipinae</taxon>
        <taxon>Hymenochirus</taxon>
    </lineage>
</organism>
<dbReference type="PANTHER" id="PTHR15289:SF3">
    <property type="entry name" value="TASTIN"/>
    <property type="match status" value="1"/>
</dbReference>
<feature type="compositionally biased region" description="Polar residues" evidence="1">
    <location>
        <begin position="1"/>
        <end position="24"/>
    </location>
</feature>
<proteinExistence type="predicted"/>
<dbReference type="Proteomes" id="UP000812440">
    <property type="component" value="Chromosome 2"/>
</dbReference>
<evidence type="ECO:0000313" key="3">
    <source>
        <dbReference type="Proteomes" id="UP000812440"/>
    </source>
</evidence>
<evidence type="ECO:0000313" key="2">
    <source>
        <dbReference type="EMBL" id="KAG8452387.1"/>
    </source>
</evidence>
<keyword evidence="3" id="KW-1185">Reference proteome</keyword>
<evidence type="ECO:0000256" key="1">
    <source>
        <dbReference type="SAM" id="MobiDB-lite"/>
    </source>
</evidence>
<dbReference type="EMBL" id="JAACNH010000002">
    <property type="protein sequence ID" value="KAG8452387.1"/>
    <property type="molecule type" value="Genomic_DNA"/>
</dbReference>
<name>A0A8T2KAF3_9PIPI</name>
<accession>A0A8T2KAF3</accession>
<feature type="region of interest" description="Disordered" evidence="1">
    <location>
        <begin position="1"/>
        <end position="28"/>
    </location>
</feature>
<protein>
    <submittedName>
        <fullName evidence="2">Uncharacterized protein</fullName>
    </submittedName>
</protein>
<sequence length="672" mass="74080">MQVTRHLSPQTDTKLSGKMKSNTGKGKENCITSPPCLLYGEEKQTLPRNDSKAPQKSKLPVLSKTKPPPDFQKMHEAWQNRFQKGKAVSKKSCTHPCPFNLSKKGDQSRVASLDYEGCPMESPSKAKSQCTTGLTAREPLSEVVHGQNITAQPNEIPIVEFKADPAALTSILSNAGIAITDRSKIGKLSLAQRVPMKVSSTVSSCKNTMFRNSMYTAPCSQLPRFSWLPWKGSDQNILLKQKQENKTENCCSTLKKHTSSKEDCVIPSQVNPVLQQMKVPSNEHSGINHEFAKKELTVENSVTVKAEFPKTRHELSGNTEQPSVEQEDLLKKKHFTETVLKDFVADSQALANIFSHTGAPPSSTGKLNLAQRIPVQSRHLNISGTPKTACARLPAGNKDGVLNSCRVVRIAQTPAESPLCSARRVHRTQSSVMNPSSNFKQPVFPKTPRTLALERANKRLEAQHTDLQNTKSRVRWADDPSPTSVSEAACEEPSLEQVAVRLFQECPGDVEDKKSFVSEPVLTLDIKHAKIEVKEESPVPNNVSANNRTSNDVVSLDSQDLSLHLQFAPSCTISCTEPTKTTFPLSFLAHPACQDLQSSTFGSHSLSHIARLRLHATVSAKQKFWDTCLDEECAFYTSRGLPAPFRSCMDPVAITLKMQEDLHFIPIDSGEA</sequence>
<dbReference type="PANTHER" id="PTHR15289">
    <property type="entry name" value="TASTIN"/>
    <property type="match status" value="1"/>
</dbReference>
<reference evidence="2" key="1">
    <citation type="thesis" date="2020" institute="ProQuest LLC" country="789 East Eisenhower Parkway, Ann Arbor, MI, USA">
        <title>Comparative Genomics and Chromosome Evolution.</title>
        <authorList>
            <person name="Mudd A.B."/>
        </authorList>
    </citation>
    <scope>NUCLEOTIDE SEQUENCE</scope>
    <source>
        <strain evidence="2">Female2</strain>
        <tissue evidence="2">Blood</tissue>
    </source>
</reference>
<feature type="compositionally biased region" description="Basic and acidic residues" evidence="1">
    <location>
        <begin position="41"/>
        <end position="53"/>
    </location>
</feature>
<dbReference type="AlphaFoldDB" id="A0A8T2KAF3"/>
<comment type="caution">
    <text evidence="2">The sequence shown here is derived from an EMBL/GenBank/DDBJ whole genome shotgun (WGS) entry which is preliminary data.</text>
</comment>
<dbReference type="InterPro" id="IPR026133">
    <property type="entry name" value="Tastin"/>
</dbReference>
<feature type="region of interest" description="Disordered" evidence="1">
    <location>
        <begin position="41"/>
        <end position="69"/>
    </location>
</feature>
<dbReference type="OrthoDB" id="8722817at2759"/>
<gene>
    <name evidence="2" type="ORF">GDO86_004259</name>
</gene>